<protein>
    <submittedName>
        <fullName evidence="3">Uncharacterized protein</fullName>
    </submittedName>
</protein>
<dbReference type="RefSeq" id="WP_106543919.1">
    <property type="nucleotide sequence ID" value="NZ_BLAU01000001.1"/>
</dbReference>
<comment type="caution">
    <text evidence="3">The sequence shown here is derived from an EMBL/GenBank/DDBJ whole genome shotgun (WGS) entry which is preliminary data.</text>
</comment>
<feature type="transmembrane region" description="Helical" evidence="1">
    <location>
        <begin position="32"/>
        <end position="57"/>
    </location>
</feature>
<dbReference type="EMBL" id="BLAU01000001">
    <property type="protein sequence ID" value="GET23130.1"/>
    <property type="molecule type" value="Genomic_DNA"/>
</dbReference>
<evidence type="ECO:0000313" key="5">
    <source>
        <dbReference type="Proteomes" id="UP000396862"/>
    </source>
</evidence>
<dbReference type="AlphaFoldDB" id="A0A2P8C5S5"/>
<keyword evidence="1" id="KW-1133">Transmembrane helix</keyword>
<evidence type="ECO:0000313" key="2">
    <source>
        <dbReference type="EMBL" id="GET23130.1"/>
    </source>
</evidence>
<keyword evidence="5" id="KW-1185">Reference proteome</keyword>
<reference evidence="3 4" key="1">
    <citation type="submission" date="2018-03" db="EMBL/GenBank/DDBJ databases">
        <title>Genomic Encyclopedia of Archaeal and Bacterial Type Strains, Phase II (KMG-II): from individual species to whole genera.</title>
        <authorList>
            <person name="Goeker M."/>
        </authorList>
    </citation>
    <scope>NUCLEOTIDE SEQUENCE [LARGE SCALE GENOMIC DNA]</scope>
    <source>
        <strain evidence="3 4">DSM 27267</strain>
    </source>
</reference>
<keyword evidence="1" id="KW-0812">Transmembrane</keyword>
<sequence length="160" mass="19062">MWVKKSEHQIREEIQNEKTEYQKNRLINAFRAGMWVFVIAFFGEILLSITVGLNFFSRIPEPNEIIKVNELPDYFPFFLKTSLLLAGVFVLIRFVSPRMFKDRPTSSMCDKCFKIKSFTTELECACGGRFLPIYHFEWVEAPEDYLVDNMDWIYEYKIEK</sequence>
<name>A0A2P8C5S5_9BACT</name>
<evidence type="ECO:0000256" key="1">
    <source>
        <dbReference type="SAM" id="Phobius"/>
    </source>
</evidence>
<dbReference type="Proteomes" id="UP000240621">
    <property type="component" value="Unassembled WGS sequence"/>
</dbReference>
<dbReference type="EMBL" id="PYGC01000018">
    <property type="protein sequence ID" value="PSK80320.1"/>
    <property type="molecule type" value="Genomic_DNA"/>
</dbReference>
<gene>
    <name evidence="3" type="ORF">CLV93_11823</name>
    <name evidence="2" type="ORF">JCM18694_33760</name>
</gene>
<evidence type="ECO:0000313" key="4">
    <source>
        <dbReference type="Proteomes" id="UP000240621"/>
    </source>
</evidence>
<accession>A0A2P8C5S5</accession>
<feature type="transmembrane region" description="Helical" evidence="1">
    <location>
        <begin position="77"/>
        <end position="95"/>
    </location>
</feature>
<keyword evidence="1" id="KW-0472">Membrane</keyword>
<evidence type="ECO:0000313" key="3">
    <source>
        <dbReference type="EMBL" id="PSK80320.1"/>
    </source>
</evidence>
<dbReference type="Proteomes" id="UP000396862">
    <property type="component" value="Unassembled WGS sequence"/>
</dbReference>
<reference evidence="2 5" key="2">
    <citation type="submission" date="2019-10" db="EMBL/GenBank/DDBJ databases">
        <title>Prolixibacter strains distinguished by the presence of nitrate reductase genes were adept at nitrate-dependent anaerobic corrosion of metallic iron and carbon steel.</title>
        <authorList>
            <person name="Iino T."/>
            <person name="Shono N."/>
            <person name="Ito K."/>
            <person name="Nakamura R."/>
            <person name="Sueoka K."/>
            <person name="Harayama S."/>
            <person name="Ohkuma M."/>
        </authorList>
    </citation>
    <scope>NUCLEOTIDE SEQUENCE [LARGE SCALE GENOMIC DNA]</scope>
    <source>
        <strain evidence="2 5">MIC1-1</strain>
    </source>
</reference>
<proteinExistence type="predicted"/>
<dbReference type="OrthoDB" id="10016724at2"/>
<organism evidence="3 4">
    <name type="scientific">Prolixibacter denitrificans</name>
    <dbReference type="NCBI Taxonomy" id="1541063"/>
    <lineage>
        <taxon>Bacteria</taxon>
        <taxon>Pseudomonadati</taxon>
        <taxon>Bacteroidota</taxon>
        <taxon>Bacteroidia</taxon>
        <taxon>Marinilabiliales</taxon>
        <taxon>Prolixibacteraceae</taxon>
        <taxon>Prolixibacter</taxon>
    </lineage>
</organism>